<dbReference type="InterPro" id="IPR046239">
    <property type="entry name" value="DUF6272"/>
</dbReference>
<dbReference type="STRING" id="341036.SAMN05660649_04630"/>
<dbReference type="OrthoDB" id="5365713at2"/>
<sequence length="182" mass="20349">MNPKLLALQKQLREDGVLISFSGKFSQEIIEELGEALKKYLETEDQPKTDIFNIFSIFIEQTQNIKNYCASGNFIDAYEQIANSCIVIIGNTANNGKYICSGNIIVNSDLEKLQSTISAVTSLNKEELKKLYKQKLKQELPPDSTSAGIGLIDIARKASQPLQYSIVDIDEQFSFFTLKAIV</sequence>
<dbReference type="RefSeq" id="WP_092474949.1">
    <property type="nucleotide sequence ID" value="NZ_FOOX01000023.1"/>
</dbReference>
<evidence type="ECO:0000313" key="1">
    <source>
        <dbReference type="EMBL" id="SFH29610.1"/>
    </source>
</evidence>
<dbReference type="EMBL" id="FOOX01000023">
    <property type="protein sequence ID" value="SFH29610.1"/>
    <property type="molecule type" value="Genomic_DNA"/>
</dbReference>
<dbReference type="AlphaFoldDB" id="A0A1I2YVX8"/>
<evidence type="ECO:0000313" key="2">
    <source>
        <dbReference type="Proteomes" id="UP000199337"/>
    </source>
</evidence>
<name>A0A1I2YVX8_9FIRM</name>
<proteinExistence type="predicted"/>
<dbReference type="NCBIfam" id="NF038262">
    <property type="entry name" value="SiaB_fam_kinase"/>
    <property type="match status" value="1"/>
</dbReference>
<accession>A0A1I2YVX8</accession>
<reference evidence="2" key="1">
    <citation type="submission" date="2016-10" db="EMBL/GenBank/DDBJ databases">
        <authorList>
            <person name="Varghese N."/>
            <person name="Submissions S."/>
        </authorList>
    </citation>
    <scope>NUCLEOTIDE SEQUENCE [LARGE SCALE GENOMIC DNA]</scope>
    <source>
        <strain evidence="2">DSM 17038</strain>
    </source>
</reference>
<dbReference type="Proteomes" id="UP000199337">
    <property type="component" value="Unassembled WGS sequence"/>
</dbReference>
<dbReference type="Pfam" id="PF19788">
    <property type="entry name" value="DUF6272"/>
    <property type="match status" value="1"/>
</dbReference>
<keyword evidence="2" id="KW-1185">Reference proteome</keyword>
<protein>
    <submittedName>
        <fullName evidence="1">Uncharacterized protein</fullName>
    </submittedName>
</protein>
<organism evidence="1 2">
    <name type="scientific">Desulfotruncus arcticus DSM 17038</name>
    <dbReference type="NCBI Taxonomy" id="1121424"/>
    <lineage>
        <taxon>Bacteria</taxon>
        <taxon>Bacillati</taxon>
        <taxon>Bacillota</taxon>
        <taxon>Clostridia</taxon>
        <taxon>Eubacteriales</taxon>
        <taxon>Desulfallaceae</taxon>
        <taxon>Desulfotruncus</taxon>
    </lineage>
</organism>
<gene>
    <name evidence="1" type="ORF">SAMN05660649_04630</name>
</gene>